<dbReference type="Proteomes" id="UP000054563">
    <property type="component" value="Unassembled WGS sequence"/>
</dbReference>
<dbReference type="Gene3D" id="6.10.140.1470">
    <property type="match status" value="1"/>
</dbReference>
<name>A0A0J8RV03_COCIT</name>
<evidence type="ECO:0000313" key="3">
    <source>
        <dbReference type="Proteomes" id="UP000054563"/>
    </source>
</evidence>
<evidence type="ECO:0000313" key="2">
    <source>
        <dbReference type="EMBL" id="KMU87904.1"/>
    </source>
</evidence>
<dbReference type="VEuPathDB" id="FungiDB:CIHG_05671"/>
<reference evidence="3" key="1">
    <citation type="journal article" date="2010" name="Genome Res.">
        <title>Population genomic sequencing of Coccidioides fungi reveals recent hybridization and transposon control.</title>
        <authorList>
            <person name="Neafsey D.E."/>
            <person name="Barker B.M."/>
            <person name="Sharpton T.J."/>
            <person name="Stajich J.E."/>
            <person name="Park D.J."/>
            <person name="Whiston E."/>
            <person name="Hung C.-Y."/>
            <person name="McMahan C."/>
            <person name="White J."/>
            <person name="Sykes S."/>
            <person name="Heiman D."/>
            <person name="Young S."/>
            <person name="Zeng Q."/>
            <person name="Abouelleil A."/>
            <person name="Aftuck L."/>
            <person name="Bessette D."/>
            <person name="Brown A."/>
            <person name="FitzGerald M."/>
            <person name="Lui A."/>
            <person name="Macdonald J.P."/>
            <person name="Priest M."/>
            <person name="Orbach M.J."/>
            <person name="Galgiani J.N."/>
            <person name="Kirkland T.N."/>
            <person name="Cole G.T."/>
            <person name="Birren B.W."/>
            <person name="Henn M.R."/>
            <person name="Taylor J.W."/>
            <person name="Rounsley S.D."/>
        </authorList>
    </citation>
    <scope>NUCLEOTIDE SEQUENCE [LARGE SCALE GENOMIC DNA]</scope>
    <source>
        <strain evidence="3">H538.4</strain>
    </source>
</reference>
<dbReference type="GO" id="GO:0032259">
    <property type="term" value="P:methylation"/>
    <property type="evidence" value="ECO:0007669"/>
    <property type="project" value="UniProtKB-KW"/>
</dbReference>
<sequence>MKPGDILFLPPLWLHTACPTARVSVAVNVFFRSLVQGYAPGRDVYGNRDLHAYEKGRKDVEKIARSFDRLPSDVARFYLDRLADELRQKATT</sequence>
<dbReference type="AlphaFoldDB" id="A0A0J8RV03"/>
<evidence type="ECO:0000259" key="1">
    <source>
        <dbReference type="Pfam" id="PF13621"/>
    </source>
</evidence>
<dbReference type="EMBL" id="DS017001">
    <property type="protein sequence ID" value="KMU87904.1"/>
    <property type="molecule type" value="Genomic_DNA"/>
</dbReference>
<dbReference type="GO" id="GO:0008168">
    <property type="term" value="F:methyltransferase activity"/>
    <property type="evidence" value="ECO:0007669"/>
    <property type="project" value="UniProtKB-KW"/>
</dbReference>
<feature type="domain" description="Cupin-like" evidence="1">
    <location>
        <begin position="1"/>
        <end position="33"/>
    </location>
</feature>
<accession>A0A0J8RV03</accession>
<keyword evidence="2" id="KW-0489">Methyltransferase</keyword>
<dbReference type="InterPro" id="IPR014710">
    <property type="entry name" value="RmlC-like_jellyroll"/>
</dbReference>
<dbReference type="Gene3D" id="2.60.120.10">
    <property type="entry name" value="Jelly Rolls"/>
    <property type="match status" value="1"/>
</dbReference>
<keyword evidence="2" id="KW-0808">Transferase</keyword>
<dbReference type="STRING" id="396776.A0A0J8RV03"/>
<proteinExistence type="predicted"/>
<gene>
    <name evidence="2" type="ORF">CIHG_05671</name>
</gene>
<organism evidence="2 3">
    <name type="scientific">Coccidioides immitis H538.4</name>
    <dbReference type="NCBI Taxonomy" id="396776"/>
    <lineage>
        <taxon>Eukaryota</taxon>
        <taxon>Fungi</taxon>
        <taxon>Dikarya</taxon>
        <taxon>Ascomycota</taxon>
        <taxon>Pezizomycotina</taxon>
        <taxon>Eurotiomycetes</taxon>
        <taxon>Eurotiomycetidae</taxon>
        <taxon>Onygenales</taxon>
        <taxon>Onygenaceae</taxon>
        <taxon>Coccidioides</taxon>
    </lineage>
</organism>
<dbReference type="SUPFAM" id="SSF51197">
    <property type="entry name" value="Clavaminate synthase-like"/>
    <property type="match status" value="1"/>
</dbReference>
<dbReference type="InterPro" id="IPR041667">
    <property type="entry name" value="Cupin_8"/>
</dbReference>
<protein>
    <submittedName>
        <fullName evidence="2">Leucine carboxyl methyltransferase family protein</fullName>
    </submittedName>
</protein>
<dbReference type="Pfam" id="PF13621">
    <property type="entry name" value="Cupin_8"/>
    <property type="match status" value="1"/>
</dbReference>